<protein>
    <submittedName>
        <fullName evidence="4">Pectate lyase superfamily protein</fullName>
    </submittedName>
</protein>
<dbReference type="Gene3D" id="2.160.20.10">
    <property type="entry name" value="Single-stranded right-handed beta-helix, Pectin lyase-like"/>
    <property type="match status" value="1"/>
</dbReference>
<accession>A0A6J5M184</accession>
<comment type="subcellular location">
    <subcellularLocation>
        <location evidence="1">Virion</location>
    </subcellularLocation>
</comment>
<dbReference type="EMBL" id="LR796372">
    <property type="protein sequence ID" value="CAB4140695.1"/>
    <property type="molecule type" value="Genomic_DNA"/>
</dbReference>
<evidence type="ECO:0000256" key="1">
    <source>
        <dbReference type="ARBA" id="ARBA00004328"/>
    </source>
</evidence>
<dbReference type="InterPro" id="IPR024535">
    <property type="entry name" value="RHGA/B-epi-like_pectate_lyase"/>
</dbReference>
<dbReference type="InterPro" id="IPR008983">
    <property type="entry name" value="Tumour_necrosis_fac-like_dom"/>
</dbReference>
<evidence type="ECO:0000256" key="2">
    <source>
        <dbReference type="ARBA" id="ARBA00022844"/>
    </source>
</evidence>
<dbReference type="InterPro" id="IPR012334">
    <property type="entry name" value="Pectin_lyas_fold"/>
</dbReference>
<dbReference type="GO" id="GO:0019058">
    <property type="term" value="P:viral life cycle"/>
    <property type="evidence" value="ECO:0007669"/>
    <property type="project" value="UniProtKB-ARBA"/>
</dbReference>
<organism evidence="4">
    <name type="scientific">uncultured Caudovirales phage</name>
    <dbReference type="NCBI Taxonomy" id="2100421"/>
    <lineage>
        <taxon>Viruses</taxon>
        <taxon>Duplodnaviria</taxon>
        <taxon>Heunggongvirae</taxon>
        <taxon>Uroviricota</taxon>
        <taxon>Caudoviricetes</taxon>
        <taxon>Peduoviridae</taxon>
        <taxon>Maltschvirus</taxon>
        <taxon>Maltschvirus maltsch</taxon>
    </lineage>
</organism>
<evidence type="ECO:0000259" key="3">
    <source>
        <dbReference type="Pfam" id="PF12708"/>
    </source>
</evidence>
<dbReference type="Pfam" id="PF12708">
    <property type="entry name" value="Pect-lyase_RHGA_epim"/>
    <property type="match status" value="1"/>
</dbReference>
<keyword evidence="2" id="KW-0946">Virion</keyword>
<dbReference type="GO" id="GO:0051701">
    <property type="term" value="P:biological process involved in interaction with host"/>
    <property type="evidence" value="ECO:0007669"/>
    <property type="project" value="UniProtKB-ARBA"/>
</dbReference>
<gene>
    <name evidence="4" type="ORF">UFOVP406_53</name>
</gene>
<name>A0A6J5M184_9CAUD</name>
<dbReference type="GO" id="GO:0044423">
    <property type="term" value="C:virion component"/>
    <property type="evidence" value="ECO:0007669"/>
    <property type="project" value="UniProtKB-KW"/>
</dbReference>
<dbReference type="Gene3D" id="2.60.120.40">
    <property type="match status" value="1"/>
</dbReference>
<keyword evidence="4" id="KW-0456">Lyase</keyword>
<feature type="domain" description="Rhamnogalacturonase A/B/Epimerase-like pectate lyase" evidence="3">
    <location>
        <begin position="17"/>
        <end position="168"/>
    </location>
</feature>
<dbReference type="InterPro" id="IPR011050">
    <property type="entry name" value="Pectin_lyase_fold/virulence"/>
</dbReference>
<dbReference type="SUPFAM" id="SSF51126">
    <property type="entry name" value="Pectin lyase-like"/>
    <property type="match status" value="1"/>
</dbReference>
<dbReference type="GO" id="GO:0016829">
    <property type="term" value="F:lyase activity"/>
    <property type="evidence" value="ECO:0007669"/>
    <property type="project" value="UniProtKB-KW"/>
</dbReference>
<evidence type="ECO:0000313" key="4">
    <source>
        <dbReference type="EMBL" id="CAB4140695.1"/>
    </source>
</evidence>
<sequence length="507" mass="53784">MSLTKATYSMIEGAPLNVLDYGAVADGNFSGGAPSGTDNLAAFAAALTAAVTTNINAVYVPAGSYYLSGKITIPRGVTLFGVGMAHMPVWKTGSNRRGTVLLIAGASGDDCVAYDATLNSGHTTLRNITIAHVGSVSNRSVVYIVNHLYPNMENVELYSLVKSTGAGLYIYGSTLWGNFDNIVAVADNVNLSNEYSFRYALQIYGVTPDVTVPNANSFRAGHFAGTWAAAYFDGAAGDTGGLSNVFHGTKFDLNWNGTAAPVFLANGDGLFDYPLGPVYITPVVHVAKGHNTAFHGCYFEAANEPATYDDGVNGSHDLVPVFLNEDATFNTGTGVLDCNWNNTFPYDVATNTLMDPTTGGYRHSSRFVPMVTIRQTTPQSIPNTTWTTVNFNTVLFGDTSHLEYDAAADTVVCRTAGTYMVSAQVAYAGWATTPTIAQMRAQTTASGGITFQGDVKRELGAGVPIIVQQTFVLNMVAGDTVKIETFHNQGAPQNTEANFSLLSVVQI</sequence>
<proteinExistence type="predicted"/>
<reference evidence="4" key="1">
    <citation type="submission" date="2020-04" db="EMBL/GenBank/DDBJ databases">
        <authorList>
            <person name="Chiriac C."/>
            <person name="Salcher M."/>
            <person name="Ghai R."/>
            <person name="Kavagutti S V."/>
        </authorList>
    </citation>
    <scope>NUCLEOTIDE SEQUENCE</scope>
</reference>
<dbReference type="SUPFAM" id="SSF49842">
    <property type="entry name" value="TNF-like"/>
    <property type="match status" value="1"/>
</dbReference>